<dbReference type="CDD" id="cd08010">
    <property type="entry name" value="MltG_like"/>
    <property type="match status" value="1"/>
</dbReference>
<evidence type="ECO:0000256" key="1">
    <source>
        <dbReference type="ARBA" id="ARBA00022475"/>
    </source>
</evidence>
<comment type="subcellular location">
    <subcellularLocation>
        <location evidence="7">Cell membrane</location>
        <topology evidence="7">Single-pass membrane protein</topology>
    </subcellularLocation>
</comment>
<evidence type="ECO:0000256" key="5">
    <source>
        <dbReference type="ARBA" id="ARBA00023239"/>
    </source>
</evidence>
<organism evidence="9 10">
    <name type="scientific">Candidatus Vagococcus giribetii</name>
    <dbReference type="NCBI Taxonomy" id="2230876"/>
    <lineage>
        <taxon>Bacteria</taxon>
        <taxon>Bacillati</taxon>
        <taxon>Bacillota</taxon>
        <taxon>Bacilli</taxon>
        <taxon>Lactobacillales</taxon>
        <taxon>Enterococcaceae</taxon>
        <taxon>Vagococcus</taxon>
    </lineage>
</organism>
<evidence type="ECO:0000256" key="2">
    <source>
        <dbReference type="ARBA" id="ARBA00022692"/>
    </source>
</evidence>
<feature type="compositionally biased region" description="Basic and acidic residues" evidence="8">
    <location>
        <begin position="77"/>
        <end position="96"/>
    </location>
</feature>
<feature type="region of interest" description="Disordered" evidence="8">
    <location>
        <begin position="31"/>
        <end position="96"/>
    </location>
</feature>
<dbReference type="Gene3D" id="3.30.1490.480">
    <property type="entry name" value="Endolytic murein transglycosylase"/>
    <property type="match status" value="1"/>
</dbReference>
<name>A0ABS3HVV8_9ENTE</name>
<comment type="caution">
    <text evidence="9">The sequence shown here is derived from an EMBL/GenBank/DDBJ whole genome shotgun (WGS) entry which is preliminary data.</text>
</comment>
<dbReference type="PANTHER" id="PTHR30518">
    <property type="entry name" value="ENDOLYTIC MUREIN TRANSGLYCOSYLASE"/>
    <property type="match status" value="1"/>
</dbReference>
<evidence type="ECO:0000256" key="8">
    <source>
        <dbReference type="SAM" id="MobiDB-lite"/>
    </source>
</evidence>
<keyword evidence="5 7" id="KW-0456">Lyase</keyword>
<evidence type="ECO:0000313" key="10">
    <source>
        <dbReference type="Proteomes" id="UP000664857"/>
    </source>
</evidence>
<keyword evidence="4 7" id="KW-0472">Membrane</keyword>
<dbReference type="EMBL" id="JAFLVX010000038">
    <property type="protein sequence ID" value="MBO0477892.1"/>
    <property type="molecule type" value="Genomic_DNA"/>
</dbReference>
<accession>A0ABS3HVV8</accession>
<sequence>MFGICKESCIMIGANLKIDVKEDDFLTNQDNEFNENDKSPKSGKDFKDYVLNSLHEEPREDSIEADVQSEVNNESEEPIKSETRSNRENSDKYTNRKKENNMVKKIVIIVSVALIATITVAGFSFYSYFKSSLKPLNPKDDKLVQVQIPIGSSSKQIGQVLEKEKIIKSGLVFSYYVKMNNLTDFQAGYYQMSPNMTLDDITKNLQAGGTAEPEALADAKITIPEGYSIDQIAELFEKEAGVKQEDFLKLMNDEAFFNEMVEKYPKLLTSAKEAKDVRYRFEGYLYPATYNYYKDKDLKDIVEQMIVKMDQVMTPYYDAIETKKLSVQEVLSLASLVEKEGVSEADRRKIAQVFFNRLAIDMPIQSDISILYAMDEHKVHLSNKDTQIDSPYNLYINKGPGPGPFNNPSEEAIAAVMNPDPNDFIYFLADVSTGKVYYAKTYEEHLALKKEYIDDKN</sequence>
<protein>
    <recommendedName>
        <fullName evidence="7">Endolytic murein transglycosylase</fullName>
        <ecNumber evidence="7">4.2.2.29</ecNumber>
    </recommendedName>
    <alternativeName>
        <fullName evidence="7">Peptidoglycan lytic transglycosylase</fullName>
    </alternativeName>
    <alternativeName>
        <fullName evidence="7">Peptidoglycan polymerization terminase</fullName>
    </alternativeName>
</protein>
<dbReference type="HAMAP" id="MF_02065">
    <property type="entry name" value="MltG"/>
    <property type="match status" value="1"/>
</dbReference>
<keyword evidence="2 7" id="KW-0812">Transmembrane</keyword>
<dbReference type="Proteomes" id="UP000664857">
    <property type="component" value="Unassembled WGS sequence"/>
</dbReference>
<evidence type="ECO:0000313" key="9">
    <source>
        <dbReference type="EMBL" id="MBO0477892.1"/>
    </source>
</evidence>
<dbReference type="InterPro" id="IPR003770">
    <property type="entry name" value="MLTG-like"/>
</dbReference>
<keyword evidence="10" id="KW-1185">Reference proteome</keyword>
<comment type="catalytic activity">
    <reaction evidence="7">
        <text>a peptidoglycan chain = a peptidoglycan chain with N-acetyl-1,6-anhydromuramyl-[peptide] at the reducing end + a peptidoglycan chain with N-acetylglucosamine at the non-reducing end.</text>
        <dbReference type="EC" id="4.2.2.29"/>
    </reaction>
</comment>
<comment type="function">
    <text evidence="7">Functions as a peptidoglycan terminase that cleaves nascent peptidoglycan strands endolytically to terminate their elongation.</text>
</comment>
<evidence type="ECO:0000256" key="4">
    <source>
        <dbReference type="ARBA" id="ARBA00023136"/>
    </source>
</evidence>
<evidence type="ECO:0000256" key="7">
    <source>
        <dbReference type="HAMAP-Rule" id="MF_02065"/>
    </source>
</evidence>
<dbReference type="Pfam" id="PF02618">
    <property type="entry name" value="YceG"/>
    <property type="match status" value="1"/>
</dbReference>
<dbReference type="EC" id="4.2.2.29" evidence="7"/>
<keyword evidence="6 7" id="KW-0961">Cell wall biogenesis/degradation</keyword>
<evidence type="ECO:0000256" key="3">
    <source>
        <dbReference type="ARBA" id="ARBA00022989"/>
    </source>
</evidence>
<keyword evidence="3 7" id="KW-1133">Transmembrane helix</keyword>
<feature type="compositionally biased region" description="Basic and acidic residues" evidence="8">
    <location>
        <begin position="35"/>
        <end position="62"/>
    </location>
</feature>
<feature type="site" description="Important for catalytic activity" evidence="7">
    <location>
        <position position="340"/>
    </location>
</feature>
<reference evidence="9 10" key="1">
    <citation type="submission" date="2021-03" db="EMBL/GenBank/DDBJ databases">
        <title>Enterococcal diversity collection.</title>
        <authorList>
            <person name="Gilmore M.S."/>
            <person name="Schwartzman J."/>
            <person name="Van Tyne D."/>
            <person name="Martin M."/>
            <person name="Earl A.M."/>
            <person name="Manson A.L."/>
            <person name="Straub T."/>
            <person name="Salamzade R."/>
            <person name="Saavedra J."/>
            <person name="Lebreton F."/>
            <person name="Prichula J."/>
            <person name="Schaufler K."/>
            <person name="Gaca A."/>
            <person name="Sgardioli B."/>
            <person name="Wagenaar J."/>
            <person name="Strong T."/>
        </authorList>
    </citation>
    <scope>NUCLEOTIDE SEQUENCE [LARGE SCALE GENOMIC DNA]</scope>
    <source>
        <strain evidence="9 10">DIV0080</strain>
    </source>
</reference>
<comment type="similarity">
    <text evidence="7">Belongs to the transglycosylase MltG family.</text>
</comment>
<feature type="transmembrane region" description="Helical" evidence="7">
    <location>
        <begin position="106"/>
        <end position="129"/>
    </location>
</feature>
<evidence type="ECO:0000256" key="6">
    <source>
        <dbReference type="ARBA" id="ARBA00023316"/>
    </source>
</evidence>
<gene>
    <name evidence="7 9" type="primary">mltG</name>
    <name evidence="9" type="ORF">DOK76_12490</name>
</gene>
<dbReference type="PANTHER" id="PTHR30518:SF2">
    <property type="entry name" value="ENDOLYTIC MUREIN TRANSGLYCOSYLASE"/>
    <property type="match status" value="1"/>
</dbReference>
<dbReference type="NCBIfam" id="TIGR00247">
    <property type="entry name" value="endolytic transglycosylase MltG"/>
    <property type="match status" value="1"/>
</dbReference>
<proteinExistence type="inferred from homology"/>
<keyword evidence="1 7" id="KW-1003">Cell membrane</keyword>